<dbReference type="Proteomes" id="UP000193067">
    <property type="component" value="Unassembled WGS sequence"/>
</dbReference>
<feature type="region of interest" description="Disordered" evidence="2">
    <location>
        <begin position="626"/>
        <end position="654"/>
    </location>
</feature>
<dbReference type="InterPro" id="IPR011989">
    <property type="entry name" value="ARM-like"/>
</dbReference>
<feature type="region of interest" description="Disordered" evidence="2">
    <location>
        <begin position="715"/>
        <end position="738"/>
    </location>
</feature>
<proteinExistence type="inferred from homology"/>
<dbReference type="InterPro" id="IPR057407">
    <property type="entry name" value="HEAT_TANGO6"/>
</dbReference>
<evidence type="ECO:0000313" key="5">
    <source>
        <dbReference type="EMBL" id="OSC98945.1"/>
    </source>
</evidence>
<gene>
    <name evidence="5" type="ORF">PYCCODRAFT_1438751</name>
</gene>
<dbReference type="SUPFAM" id="SSF48371">
    <property type="entry name" value="ARM repeat"/>
    <property type="match status" value="1"/>
</dbReference>
<dbReference type="PANTHER" id="PTHR20959">
    <property type="entry name" value="TRANSPORT AND GOLGI ORGANIZATION PROTEIN 6 FAMILY MEMBER"/>
    <property type="match status" value="1"/>
</dbReference>
<name>A0A1Y2ICU2_TRAC3</name>
<dbReference type="Gene3D" id="1.25.10.10">
    <property type="entry name" value="Leucine-rich Repeat Variant"/>
    <property type="match status" value="1"/>
</dbReference>
<dbReference type="OrthoDB" id="39591at2759"/>
<dbReference type="PANTHER" id="PTHR20959:SF1">
    <property type="entry name" value="TRANSPORT AND GOLGI ORGANIZATION PROTEIN 6 HOMOLOG"/>
    <property type="match status" value="1"/>
</dbReference>
<dbReference type="Pfam" id="PF23565">
    <property type="entry name" value="ARM_TANGO6"/>
    <property type="match status" value="1"/>
</dbReference>
<feature type="region of interest" description="Disordered" evidence="2">
    <location>
        <begin position="934"/>
        <end position="973"/>
    </location>
</feature>
<dbReference type="EMBL" id="KZ084132">
    <property type="protein sequence ID" value="OSC98945.1"/>
    <property type="molecule type" value="Genomic_DNA"/>
</dbReference>
<dbReference type="Pfam" id="PF10363">
    <property type="entry name" value="RTP1_C1"/>
    <property type="match status" value="1"/>
</dbReference>
<evidence type="ECO:0000313" key="6">
    <source>
        <dbReference type="Proteomes" id="UP000193067"/>
    </source>
</evidence>
<sequence length="1053" mass="114433">MALELGDLFRAAATLTGSSSATSETRPADLKDILYRRISVYSEMLGQKPPEGDLGLETLQSHTALEALSLLETLHSCLKAPDLHPEPGQEIVNQESNTQPLVGTRDLATIRTLLSILFKWGVEPLLQRIVAGIPSTSTSHTISRASIIDLTGLPHEYATLSSISSRLLALVLPHGPGSTVSQSAVTATLVNRQLSDLLVPCIVVGWLPKSLASDSMPTADGIRPLLMHLLSRLPAAHVISAAGLALSSPSSSLPYVRKTCTFILSRQLLRPEGIRGLCESVFGEEDSSGEDVALDKLEHVSRLLGAMPAGMKPQEYYGTIVPRMLTLLILDERALPHAHRRAIAFSLSRMLTVDENAQTQEIVMKIVFPMLHDPILNGSGDITPAASLKTMQVLLTNTDPSPHLISALLTPIAPSLYSMYACLEQAKVADPVLRETVRGFLSTWGRLVNSEEAISTIWRIIDGQGSDWRVDVAGEISRVDNAADGQPLSMFTPQSLKEAEEAGEFDVDSNPLGLKPDPIRLVRFIKSLDRADVSSDLFVQLLEAYRESRAQADVDPLKTLLYLQLVLQMQKELSENDTSNVLKNPEHILSFIKHALENIRQPEQSNIKKPASVAGLRMEDLRIVEEDEEDELDAYEEGDSDDEDEGDQGHGFDDMTGTAVKLLLSVLEANPDLSARTAPVLNDIFSLLEPLSRAPEEELRGLAREARMVMTARLASTSEGAGRRSARPASDASESPQETYQKALKLLQDPLLPVRAHGLMLLRQLVSARKDASGRLTEPALEPALIPGILSIFMQSVQDDDSYMFLNAVQGLSAMVDGFGKDVLRNLINVYSEGLDGLSASTISQHDVDMRTRVGEALGQVIRRCGDALPSYASLLILPLFRVIRASHFPTVLRTSAISLLAQCVKTNALAVLPYSIELADAMIDLLQVESVPAAPRKPEPKSDSETKADESSKKEAPPPPPTMDAQPTSTNSKFPPLRRAALHFLSILANACTARIYETGHADGFLFPPGLLKRAKTTLGYIAATDADDVVRVMARETMEALDQLAEAVLGL</sequence>
<organism evidence="5 6">
    <name type="scientific">Trametes coccinea (strain BRFM310)</name>
    <name type="common">Pycnoporus coccineus</name>
    <dbReference type="NCBI Taxonomy" id="1353009"/>
    <lineage>
        <taxon>Eukaryota</taxon>
        <taxon>Fungi</taxon>
        <taxon>Dikarya</taxon>
        <taxon>Basidiomycota</taxon>
        <taxon>Agaricomycotina</taxon>
        <taxon>Agaricomycetes</taxon>
        <taxon>Polyporales</taxon>
        <taxon>Polyporaceae</taxon>
        <taxon>Trametes</taxon>
    </lineage>
</organism>
<feature type="domain" description="RNA polymerase II assembly factor Rtp1 C-terminal" evidence="3">
    <location>
        <begin position="740"/>
        <end position="867"/>
    </location>
</feature>
<feature type="domain" description="TANGO6 HEAT repeat" evidence="4">
    <location>
        <begin position="270"/>
        <end position="466"/>
    </location>
</feature>
<dbReference type="InterPro" id="IPR039600">
    <property type="entry name" value="TANGO6/Rtp1"/>
</dbReference>
<evidence type="ECO:0000256" key="1">
    <source>
        <dbReference type="ARBA" id="ARBA00005724"/>
    </source>
</evidence>
<reference evidence="5 6" key="1">
    <citation type="journal article" date="2015" name="Biotechnol. Biofuels">
        <title>Enhanced degradation of softwood versus hardwood by the white-rot fungus Pycnoporus coccineus.</title>
        <authorList>
            <person name="Couturier M."/>
            <person name="Navarro D."/>
            <person name="Chevret D."/>
            <person name="Henrissat B."/>
            <person name="Piumi F."/>
            <person name="Ruiz-Duenas F.J."/>
            <person name="Martinez A.T."/>
            <person name="Grigoriev I.V."/>
            <person name="Riley R."/>
            <person name="Lipzen A."/>
            <person name="Berrin J.G."/>
            <person name="Master E.R."/>
            <person name="Rosso M.N."/>
        </authorList>
    </citation>
    <scope>NUCLEOTIDE SEQUENCE [LARGE SCALE GENOMIC DNA]</scope>
    <source>
        <strain evidence="5 6">BRFM310</strain>
    </source>
</reference>
<accession>A0A1Y2ICU2</accession>
<dbReference type="GO" id="GO:0009306">
    <property type="term" value="P:protein secretion"/>
    <property type="evidence" value="ECO:0007669"/>
    <property type="project" value="TreeGrafter"/>
</dbReference>
<comment type="similarity">
    <text evidence="1">Belongs to the Tango6 family.</text>
</comment>
<protein>
    <submittedName>
        <fullName evidence="5">Uncharacterized protein</fullName>
    </submittedName>
</protein>
<evidence type="ECO:0000259" key="4">
    <source>
        <dbReference type="Pfam" id="PF23565"/>
    </source>
</evidence>
<dbReference type="InterPro" id="IPR019451">
    <property type="entry name" value="Rtp1_C1"/>
</dbReference>
<evidence type="ECO:0000259" key="3">
    <source>
        <dbReference type="Pfam" id="PF10363"/>
    </source>
</evidence>
<dbReference type="InterPro" id="IPR016024">
    <property type="entry name" value="ARM-type_fold"/>
</dbReference>
<keyword evidence="6" id="KW-1185">Reference proteome</keyword>
<evidence type="ECO:0000256" key="2">
    <source>
        <dbReference type="SAM" id="MobiDB-lite"/>
    </source>
</evidence>
<dbReference type="AlphaFoldDB" id="A0A1Y2ICU2"/>
<feature type="compositionally biased region" description="Basic and acidic residues" evidence="2">
    <location>
        <begin position="937"/>
        <end position="957"/>
    </location>
</feature>
<feature type="compositionally biased region" description="Acidic residues" evidence="2">
    <location>
        <begin position="626"/>
        <end position="646"/>
    </location>
</feature>